<protein>
    <submittedName>
        <fullName evidence="9">DnaJ protein, putative</fullName>
    </submittedName>
</protein>
<evidence type="ECO:0000256" key="2">
    <source>
        <dbReference type="ARBA" id="ARBA00022692"/>
    </source>
</evidence>
<feature type="transmembrane region" description="Helical" evidence="6">
    <location>
        <begin position="115"/>
        <end position="135"/>
    </location>
</feature>
<dbReference type="Gene3D" id="1.10.287.110">
    <property type="entry name" value="DnaJ domain"/>
    <property type="match status" value="1"/>
</dbReference>
<evidence type="ECO:0000256" key="1">
    <source>
        <dbReference type="ARBA" id="ARBA00004141"/>
    </source>
</evidence>
<evidence type="ECO:0000256" key="5">
    <source>
        <dbReference type="ARBA" id="ARBA00023186"/>
    </source>
</evidence>
<dbReference type="OMA" id="WFWRYTV"/>
<name>A0A1J1H9N5_PLARL</name>
<dbReference type="PROSITE" id="PS50076">
    <property type="entry name" value="DNAJ_2"/>
    <property type="match status" value="1"/>
</dbReference>
<evidence type="ECO:0000256" key="7">
    <source>
        <dbReference type="SAM" id="SignalP"/>
    </source>
</evidence>
<keyword evidence="10" id="KW-1185">Reference proteome</keyword>
<keyword evidence="5" id="KW-0143">Chaperone</keyword>
<dbReference type="GO" id="GO:0006457">
    <property type="term" value="P:protein folding"/>
    <property type="evidence" value="ECO:0007669"/>
    <property type="project" value="InterPro"/>
</dbReference>
<keyword evidence="3 6" id="KW-1133">Transmembrane helix</keyword>
<dbReference type="AlphaFoldDB" id="A0A1J1H9N5"/>
<feature type="domain" description="J" evidence="8">
    <location>
        <begin position="36"/>
        <end position="95"/>
    </location>
</feature>
<evidence type="ECO:0000256" key="3">
    <source>
        <dbReference type="ARBA" id="ARBA00022989"/>
    </source>
</evidence>
<reference evidence="9 10" key="1">
    <citation type="submission" date="2015-04" db="EMBL/GenBank/DDBJ databases">
        <authorList>
            <consortium name="Pathogen Informatics"/>
        </authorList>
    </citation>
    <scope>NUCLEOTIDE SEQUENCE [LARGE SCALE GENOMIC DNA]</scope>
    <source>
        <strain evidence="9 10">SGS1</strain>
    </source>
</reference>
<evidence type="ECO:0000256" key="6">
    <source>
        <dbReference type="SAM" id="Phobius"/>
    </source>
</evidence>
<dbReference type="PANTHER" id="PTHR44176:SF1">
    <property type="entry name" value="DNAJ HOMOLOG SUBFAMILY C MEMBER 25"/>
    <property type="match status" value="1"/>
</dbReference>
<evidence type="ECO:0000256" key="4">
    <source>
        <dbReference type="ARBA" id="ARBA00023136"/>
    </source>
</evidence>
<dbReference type="Proteomes" id="UP000220158">
    <property type="component" value="Chromosome 9"/>
</dbReference>
<dbReference type="VEuPathDB" id="PlasmoDB:PRELSG_0940600"/>
<comment type="subcellular location">
    <subcellularLocation>
        <location evidence="1">Membrane</location>
        <topology evidence="1">Multi-pass membrane protein</topology>
    </subcellularLocation>
</comment>
<proteinExistence type="predicted"/>
<evidence type="ECO:0000313" key="9">
    <source>
        <dbReference type="EMBL" id="CRH00303.1"/>
    </source>
</evidence>
<dbReference type="InterPro" id="IPR001623">
    <property type="entry name" value="DnaJ_domain"/>
</dbReference>
<dbReference type="RefSeq" id="XP_028533306.1">
    <property type="nucleotide sequence ID" value="XM_028676859.1"/>
</dbReference>
<dbReference type="KEGG" id="prel:PRELSG_0940600"/>
<dbReference type="GeneID" id="39736419"/>
<keyword evidence="7" id="KW-0732">Signal</keyword>
<dbReference type="EMBL" id="LN835304">
    <property type="protein sequence ID" value="CRH00303.1"/>
    <property type="molecule type" value="Genomic_DNA"/>
</dbReference>
<sequence>MKIFYFSVILFYFALVSNVNCLFKKVLSHFYCHNESCYEILGISEKATPEEIRYSYYKKLKNIKKGYDLKKKKKVVRAFNILINKRTRSYYDYYLNNPNSIVNLIYFNLYCFYKLFKVILILLLVSFFICLFQYIHNSNEMKRVIQKCSKNKLFKREVQNRIAENHPDFHNYDLKKKRKIEKKIEEDVVQEIVMINNQKTRRLGISDLIIVKIFFLPRHIWQYVKWNIKWIIKYNILNEEYDENDKVYITRKYMNVSLEKWNSLNEEEKRNYLKKELWVKQNLDDFLHEEREKDRINKISSSKYKKQIRMKKKGISFNYND</sequence>
<dbReference type="InterPro" id="IPR044632">
    <property type="entry name" value="DNAJC25-like"/>
</dbReference>
<gene>
    <name evidence="9" type="ORF">PRELSG_0940600</name>
</gene>
<feature type="signal peptide" evidence="7">
    <location>
        <begin position="1"/>
        <end position="18"/>
    </location>
</feature>
<evidence type="ECO:0000259" key="8">
    <source>
        <dbReference type="PROSITE" id="PS50076"/>
    </source>
</evidence>
<feature type="chain" id="PRO_5012746343" evidence="7">
    <location>
        <begin position="19"/>
        <end position="321"/>
    </location>
</feature>
<dbReference type="SUPFAM" id="SSF46565">
    <property type="entry name" value="Chaperone J-domain"/>
    <property type="match status" value="1"/>
</dbReference>
<keyword evidence="2 6" id="KW-0812">Transmembrane</keyword>
<dbReference type="InterPro" id="IPR036869">
    <property type="entry name" value="J_dom_sf"/>
</dbReference>
<organism evidence="9 10">
    <name type="scientific">Plasmodium relictum</name>
    <dbReference type="NCBI Taxonomy" id="85471"/>
    <lineage>
        <taxon>Eukaryota</taxon>
        <taxon>Sar</taxon>
        <taxon>Alveolata</taxon>
        <taxon>Apicomplexa</taxon>
        <taxon>Aconoidasida</taxon>
        <taxon>Haemosporida</taxon>
        <taxon>Plasmodiidae</taxon>
        <taxon>Plasmodium</taxon>
        <taxon>Plasmodium (Haemamoeba)</taxon>
    </lineage>
</organism>
<evidence type="ECO:0000313" key="10">
    <source>
        <dbReference type="Proteomes" id="UP000220158"/>
    </source>
</evidence>
<dbReference type="GO" id="GO:0005789">
    <property type="term" value="C:endoplasmic reticulum membrane"/>
    <property type="evidence" value="ECO:0007669"/>
    <property type="project" value="TreeGrafter"/>
</dbReference>
<dbReference type="OrthoDB" id="10250354at2759"/>
<accession>A0A1J1H9N5</accession>
<keyword evidence="4 6" id="KW-0472">Membrane</keyword>
<dbReference type="PANTHER" id="PTHR44176">
    <property type="entry name" value="DNAJ HOMOLOG SUBFAMILY C MEMBER 25"/>
    <property type="match status" value="1"/>
</dbReference>